<protein>
    <submittedName>
        <fullName evidence="2">Uncharacterized protein</fullName>
    </submittedName>
</protein>
<dbReference type="Proteomes" id="UP000756346">
    <property type="component" value="Unassembled WGS sequence"/>
</dbReference>
<keyword evidence="3" id="KW-1185">Reference proteome</keyword>
<dbReference type="AlphaFoldDB" id="A0A9P8YE81"/>
<sequence>MYRSQLGTNQIFDLMLHCSMRSRGELWSWRHLHKVPVRRTICNREGSGTVFSRVFRSQCRGQELSMARTEGRTSVSKRMVRGGREEVAGTTSAHALNW</sequence>
<reference evidence="2" key="1">
    <citation type="journal article" date="2021" name="Nat. Commun.">
        <title>Genetic determinants of endophytism in the Arabidopsis root mycobiome.</title>
        <authorList>
            <person name="Mesny F."/>
            <person name="Miyauchi S."/>
            <person name="Thiergart T."/>
            <person name="Pickel B."/>
            <person name="Atanasova L."/>
            <person name="Karlsson M."/>
            <person name="Huettel B."/>
            <person name="Barry K.W."/>
            <person name="Haridas S."/>
            <person name="Chen C."/>
            <person name="Bauer D."/>
            <person name="Andreopoulos W."/>
            <person name="Pangilinan J."/>
            <person name="LaButti K."/>
            <person name="Riley R."/>
            <person name="Lipzen A."/>
            <person name="Clum A."/>
            <person name="Drula E."/>
            <person name="Henrissat B."/>
            <person name="Kohler A."/>
            <person name="Grigoriev I.V."/>
            <person name="Martin F.M."/>
            <person name="Hacquard S."/>
        </authorList>
    </citation>
    <scope>NUCLEOTIDE SEQUENCE</scope>
    <source>
        <strain evidence="2">MPI-CAGE-CH-0230</strain>
    </source>
</reference>
<evidence type="ECO:0000313" key="3">
    <source>
        <dbReference type="Proteomes" id="UP000756346"/>
    </source>
</evidence>
<feature type="compositionally biased region" description="Polar residues" evidence="1">
    <location>
        <begin position="89"/>
        <end position="98"/>
    </location>
</feature>
<accession>A0A9P8YE81</accession>
<gene>
    <name evidence="2" type="ORF">B0I36DRAFT_313654</name>
</gene>
<dbReference type="GeneID" id="70182202"/>
<dbReference type="RefSeq" id="XP_046016388.1">
    <property type="nucleotide sequence ID" value="XM_046152656.1"/>
</dbReference>
<evidence type="ECO:0000256" key="1">
    <source>
        <dbReference type="SAM" id="MobiDB-lite"/>
    </source>
</evidence>
<dbReference type="EMBL" id="JAGTJQ010000002">
    <property type="protein sequence ID" value="KAH7037267.1"/>
    <property type="molecule type" value="Genomic_DNA"/>
</dbReference>
<evidence type="ECO:0000313" key="2">
    <source>
        <dbReference type="EMBL" id="KAH7037267.1"/>
    </source>
</evidence>
<comment type="caution">
    <text evidence="2">The sequence shown here is derived from an EMBL/GenBank/DDBJ whole genome shotgun (WGS) entry which is preliminary data.</text>
</comment>
<name>A0A9P8YE81_9PEZI</name>
<organism evidence="2 3">
    <name type="scientific">Microdochium trichocladiopsis</name>
    <dbReference type="NCBI Taxonomy" id="1682393"/>
    <lineage>
        <taxon>Eukaryota</taxon>
        <taxon>Fungi</taxon>
        <taxon>Dikarya</taxon>
        <taxon>Ascomycota</taxon>
        <taxon>Pezizomycotina</taxon>
        <taxon>Sordariomycetes</taxon>
        <taxon>Xylariomycetidae</taxon>
        <taxon>Xylariales</taxon>
        <taxon>Microdochiaceae</taxon>
        <taxon>Microdochium</taxon>
    </lineage>
</organism>
<feature type="region of interest" description="Disordered" evidence="1">
    <location>
        <begin position="68"/>
        <end position="98"/>
    </location>
</feature>
<proteinExistence type="predicted"/>